<keyword evidence="4" id="KW-1185">Reference proteome</keyword>
<reference evidence="3" key="1">
    <citation type="submission" date="2022-08" db="EMBL/GenBank/DDBJ databases">
        <title>A Global Phylogenomic Analysis of the Shiitake Genus Lentinula.</title>
        <authorList>
            <consortium name="DOE Joint Genome Institute"/>
            <person name="Sierra-Patev S."/>
            <person name="Min B."/>
            <person name="Naranjo-Ortiz M."/>
            <person name="Looney B."/>
            <person name="Konkel Z."/>
            <person name="Slot J.C."/>
            <person name="Sakamoto Y."/>
            <person name="Steenwyk J.L."/>
            <person name="Rokas A."/>
            <person name="Carro J."/>
            <person name="Camarero S."/>
            <person name="Ferreira P."/>
            <person name="Molpeceres G."/>
            <person name="Ruiz-Duenas F.J."/>
            <person name="Serrano A."/>
            <person name="Henrissat B."/>
            <person name="Drula E."/>
            <person name="Hughes K.W."/>
            <person name="Mata J.L."/>
            <person name="Ishikawa N.K."/>
            <person name="Vargas-Isla R."/>
            <person name="Ushijima S."/>
            <person name="Smith C.A."/>
            <person name="Ahrendt S."/>
            <person name="Andreopoulos W."/>
            <person name="He G."/>
            <person name="Labutti K."/>
            <person name="Lipzen A."/>
            <person name="Ng V."/>
            <person name="Riley R."/>
            <person name="Sandor L."/>
            <person name="Barry K."/>
            <person name="Martinez A.T."/>
            <person name="Xiao Y."/>
            <person name="Gibbons J.G."/>
            <person name="Terashima K."/>
            <person name="Grigoriev I.V."/>
            <person name="Hibbett D.S."/>
        </authorList>
    </citation>
    <scope>NUCLEOTIDE SEQUENCE</scope>
    <source>
        <strain evidence="3">RHP3577 ss4</strain>
    </source>
</reference>
<feature type="compositionally biased region" description="Basic residues" evidence="1">
    <location>
        <begin position="75"/>
        <end position="90"/>
    </location>
</feature>
<protein>
    <submittedName>
        <fullName evidence="3">Uncharacterized protein</fullName>
    </submittedName>
</protein>
<feature type="signal peptide" evidence="2">
    <location>
        <begin position="1"/>
        <end position="21"/>
    </location>
</feature>
<feature type="compositionally biased region" description="Low complexity" evidence="1">
    <location>
        <begin position="131"/>
        <end position="147"/>
    </location>
</feature>
<evidence type="ECO:0000313" key="3">
    <source>
        <dbReference type="EMBL" id="KAJ4467780.1"/>
    </source>
</evidence>
<proteinExistence type="predicted"/>
<feature type="compositionally biased region" description="Low complexity" evidence="1">
    <location>
        <begin position="312"/>
        <end position="331"/>
    </location>
</feature>
<feature type="chain" id="PRO_5046025584" evidence="2">
    <location>
        <begin position="22"/>
        <end position="394"/>
    </location>
</feature>
<gene>
    <name evidence="3" type="ORF">C8R41DRAFT_48416</name>
</gene>
<feature type="compositionally biased region" description="Basic and acidic residues" evidence="1">
    <location>
        <begin position="248"/>
        <end position="265"/>
    </location>
</feature>
<feature type="region of interest" description="Disordered" evidence="1">
    <location>
        <begin position="65"/>
        <end position="274"/>
    </location>
</feature>
<evidence type="ECO:0000313" key="4">
    <source>
        <dbReference type="Proteomes" id="UP001150217"/>
    </source>
</evidence>
<evidence type="ECO:0000256" key="2">
    <source>
        <dbReference type="SAM" id="SignalP"/>
    </source>
</evidence>
<keyword evidence="2" id="KW-0732">Signal</keyword>
<dbReference type="Proteomes" id="UP001150217">
    <property type="component" value="Unassembled WGS sequence"/>
</dbReference>
<feature type="region of interest" description="Disordered" evidence="1">
    <location>
        <begin position="310"/>
        <end position="331"/>
    </location>
</feature>
<evidence type="ECO:0000256" key="1">
    <source>
        <dbReference type="SAM" id="MobiDB-lite"/>
    </source>
</evidence>
<accession>A0ABQ8V2P1</accession>
<organism evidence="3 4">
    <name type="scientific">Lentinula lateritia</name>
    <dbReference type="NCBI Taxonomy" id="40482"/>
    <lineage>
        <taxon>Eukaryota</taxon>
        <taxon>Fungi</taxon>
        <taxon>Dikarya</taxon>
        <taxon>Basidiomycota</taxon>
        <taxon>Agaricomycotina</taxon>
        <taxon>Agaricomycetes</taxon>
        <taxon>Agaricomycetidae</taxon>
        <taxon>Agaricales</taxon>
        <taxon>Marasmiineae</taxon>
        <taxon>Omphalotaceae</taxon>
        <taxon>Lentinula</taxon>
    </lineage>
</organism>
<feature type="compositionally biased region" description="Low complexity" evidence="1">
    <location>
        <begin position="192"/>
        <end position="220"/>
    </location>
</feature>
<sequence>MRSHRTLIPFIALAVTLAANAAPVLHPLGARASDTNILHMRHASPTPDLLEAQSNADVDFNADSLLRSRTVEPRAKKKNKQKKNKQRKQRQQQQKAKAGGGGGQTNTSSDGQGVPVPEGNKEATPNGGKVEAAQAPPKKPQPANEANGNTHAGPSHSGASGVKEKEKEPVSAATTPSSDHEPKPGGLSRVNTGSSISSTSSHSSTSSDGSVYSCSSHGSTPSSDPYEHDHMYGTHCDPVPHQPAEEAGASKEEEDKEKEKEDQEKSKKKGKQKMRNLVGGASAVAGLGLLGAGIYGIDSLAKSSKSAFTSVGSEGESSESSGLESSGSESSGLDGIQFGVCRFQLIIEMLFTNLLISRSPQRGISSYNFTRCFPKGSRGGKDIFVTIAYYDCCM</sequence>
<name>A0ABQ8V2P1_9AGAR</name>
<comment type="caution">
    <text evidence="3">The sequence shown here is derived from an EMBL/GenBank/DDBJ whole genome shotgun (WGS) entry which is preliminary data.</text>
</comment>
<dbReference type="EMBL" id="JANVFT010000105">
    <property type="protein sequence ID" value="KAJ4467780.1"/>
    <property type="molecule type" value="Genomic_DNA"/>
</dbReference>